<evidence type="ECO:0000256" key="4">
    <source>
        <dbReference type="ARBA" id="ARBA00022723"/>
    </source>
</evidence>
<dbReference type="InterPro" id="IPR031786">
    <property type="entry name" value="EKLF_TAD1"/>
</dbReference>
<evidence type="ECO:0000256" key="2">
    <source>
        <dbReference type="ARBA" id="ARBA00006991"/>
    </source>
</evidence>
<evidence type="ECO:0000256" key="1">
    <source>
        <dbReference type="ARBA" id="ARBA00004123"/>
    </source>
</evidence>
<feature type="region of interest" description="Disordered" evidence="15">
    <location>
        <begin position="1"/>
        <end position="70"/>
    </location>
</feature>
<dbReference type="InterPro" id="IPR031784">
    <property type="entry name" value="EKLF_TAD2"/>
</dbReference>
<evidence type="ECO:0000256" key="5">
    <source>
        <dbReference type="ARBA" id="ARBA00022737"/>
    </source>
</evidence>
<dbReference type="RefSeq" id="XP_011380836.1">
    <property type="nucleotide sequence ID" value="XM_011382534.2"/>
</dbReference>
<dbReference type="FunFam" id="3.30.160.60:FF:000237">
    <property type="entry name" value="Krueppel-like factor 2"/>
    <property type="match status" value="1"/>
</dbReference>
<keyword evidence="12" id="KW-0804">Transcription</keyword>
<keyword evidence="17" id="KW-1185">Reference proteome</keyword>
<keyword evidence="9" id="KW-0805">Transcription regulation</keyword>
<keyword evidence="11" id="KW-0010">Activator</keyword>
<keyword evidence="7" id="KW-0862">Zinc</keyword>
<dbReference type="PANTHER" id="PTHR23235">
    <property type="entry name" value="KRUEPPEL-LIKE TRANSCRIPTION FACTOR"/>
    <property type="match status" value="1"/>
</dbReference>
<feature type="domain" description="C2H2-type" evidence="16">
    <location>
        <begin position="309"/>
        <end position="338"/>
    </location>
</feature>
<feature type="domain" description="C2H2-type" evidence="16">
    <location>
        <begin position="279"/>
        <end position="308"/>
    </location>
</feature>
<dbReference type="GO" id="GO:0008270">
    <property type="term" value="F:zinc ion binding"/>
    <property type="evidence" value="ECO:0007669"/>
    <property type="project" value="UniProtKB-KW"/>
</dbReference>
<evidence type="ECO:0000256" key="6">
    <source>
        <dbReference type="ARBA" id="ARBA00022771"/>
    </source>
</evidence>
<dbReference type="Proteomes" id="UP000515202">
    <property type="component" value="Unplaced"/>
</dbReference>
<dbReference type="AlphaFoldDB" id="A0A6P3RG15"/>
<reference evidence="18" key="1">
    <citation type="submission" date="2025-08" db="UniProtKB">
        <authorList>
            <consortium name="RefSeq"/>
        </authorList>
    </citation>
    <scope>IDENTIFICATION</scope>
    <source>
        <tissue evidence="18">Kidney</tissue>
    </source>
</reference>
<feature type="compositionally biased region" description="Gly residues" evidence="15">
    <location>
        <begin position="246"/>
        <end position="256"/>
    </location>
</feature>
<dbReference type="GeneID" id="105307171"/>
<evidence type="ECO:0000259" key="16">
    <source>
        <dbReference type="PROSITE" id="PS50157"/>
    </source>
</evidence>
<dbReference type="Pfam" id="PF00096">
    <property type="entry name" value="zf-C2H2"/>
    <property type="match status" value="3"/>
</dbReference>
<evidence type="ECO:0000256" key="10">
    <source>
        <dbReference type="ARBA" id="ARBA00023125"/>
    </source>
</evidence>
<dbReference type="SMART" id="SM00355">
    <property type="entry name" value="ZnF_C2H2"/>
    <property type="match status" value="3"/>
</dbReference>
<dbReference type="OrthoDB" id="4748970at2759"/>
<evidence type="ECO:0000256" key="11">
    <source>
        <dbReference type="ARBA" id="ARBA00023159"/>
    </source>
</evidence>
<evidence type="ECO:0000256" key="15">
    <source>
        <dbReference type="SAM" id="MobiDB-lite"/>
    </source>
</evidence>
<keyword evidence="5" id="KW-0677">Repeat</keyword>
<dbReference type="FunFam" id="3.30.160.60:FF:000707">
    <property type="entry name" value="Putative Krueppel-like factor 1"/>
    <property type="match status" value="1"/>
</dbReference>
<evidence type="ECO:0000256" key="9">
    <source>
        <dbReference type="ARBA" id="ARBA00023015"/>
    </source>
</evidence>
<dbReference type="Pfam" id="PF16833">
    <property type="entry name" value="EKLF_TAD2"/>
    <property type="match status" value="1"/>
</dbReference>
<dbReference type="FunFam" id="3.30.160.60:FF:000018">
    <property type="entry name" value="Krueppel-like factor 15"/>
    <property type="match status" value="1"/>
</dbReference>
<feature type="domain" description="C2H2-type" evidence="16">
    <location>
        <begin position="339"/>
        <end position="362"/>
    </location>
</feature>
<dbReference type="GO" id="GO:0045893">
    <property type="term" value="P:positive regulation of DNA-templated transcription"/>
    <property type="evidence" value="ECO:0007669"/>
    <property type="project" value="UniProtKB-ARBA"/>
</dbReference>
<comment type="similarity">
    <text evidence="2">Belongs to the krueppel C2H2-type zinc-finger protein family.</text>
</comment>
<dbReference type="KEGG" id="pvp:105307171"/>
<evidence type="ECO:0000256" key="12">
    <source>
        <dbReference type="ARBA" id="ARBA00023163"/>
    </source>
</evidence>
<dbReference type="GO" id="GO:0000981">
    <property type="term" value="F:DNA-binding transcription factor activity, RNA polymerase II-specific"/>
    <property type="evidence" value="ECO:0007669"/>
    <property type="project" value="TreeGrafter"/>
</dbReference>
<feature type="region of interest" description="Disordered" evidence="15">
    <location>
        <begin position="246"/>
        <end position="270"/>
    </location>
</feature>
<feature type="compositionally biased region" description="Polar residues" evidence="15">
    <location>
        <begin position="7"/>
        <end position="22"/>
    </location>
</feature>
<evidence type="ECO:0000256" key="14">
    <source>
        <dbReference type="PROSITE-ProRule" id="PRU00042"/>
    </source>
</evidence>
<dbReference type="InterPro" id="IPR036236">
    <property type="entry name" value="Znf_C2H2_sf"/>
</dbReference>
<evidence type="ECO:0000256" key="3">
    <source>
        <dbReference type="ARBA" id="ARBA00022553"/>
    </source>
</evidence>
<evidence type="ECO:0000313" key="17">
    <source>
        <dbReference type="Proteomes" id="UP000515202"/>
    </source>
</evidence>
<dbReference type="PANTHER" id="PTHR23235:SF133">
    <property type="entry name" value="KRUEPPEL-LIKE FACTOR 1"/>
    <property type="match status" value="1"/>
</dbReference>
<dbReference type="CDD" id="cd21581">
    <property type="entry name" value="KLF1_N"/>
    <property type="match status" value="1"/>
</dbReference>
<organism evidence="17 18">
    <name type="scientific">Pteropus vampyrus</name>
    <name type="common">Large flying fox</name>
    <dbReference type="NCBI Taxonomy" id="132908"/>
    <lineage>
        <taxon>Eukaryota</taxon>
        <taxon>Metazoa</taxon>
        <taxon>Chordata</taxon>
        <taxon>Craniata</taxon>
        <taxon>Vertebrata</taxon>
        <taxon>Euteleostomi</taxon>
        <taxon>Mammalia</taxon>
        <taxon>Eutheria</taxon>
        <taxon>Laurasiatheria</taxon>
        <taxon>Chiroptera</taxon>
        <taxon>Yinpterochiroptera</taxon>
        <taxon>Pteropodoidea</taxon>
        <taxon>Pteropodidae</taxon>
        <taxon>Pteropodinae</taxon>
        <taxon>Pteropus</taxon>
    </lineage>
</organism>
<dbReference type="GO" id="GO:0005634">
    <property type="term" value="C:nucleus"/>
    <property type="evidence" value="ECO:0007669"/>
    <property type="project" value="UniProtKB-SubCell"/>
</dbReference>
<accession>A0A6P3RG15</accession>
<keyword evidence="6 14" id="KW-0863">Zinc-finger</keyword>
<keyword evidence="4" id="KW-0479">Metal-binding</keyword>
<dbReference type="SUPFAM" id="SSF57667">
    <property type="entry name" value="beta-beta-alpha zinc fingers"/>
    <property type="match status" value="2"/>
</dbReference>
<proteinExistence type="inferred from homology"/>
<dbReference type="Gene3D" id="3.30.160.60">
    <property type="entry name" value="Classic Zinc Finger"/>
    <property type="match status" value="3"/>
</dbReference>
<name>A0A6P3RG15_PTEVA</name>
<protein>
    <submittedName>
        <fullName evidence="18">Krueppel-like factor 1</fullName>
    </submittedName>
</protein>
<comment type="subcellular location">
    <subcellularLocation>
        <location evidence="1">Nucleus</location>
    </subcellularLocation>
</comment>
<keyword evidence="3" id="KW-0597">Phosphoprotein</keyword>
<keyword evidence="8" id="KW-0832">Ubl conjugation</keyword>
<feature type="compositionally biased region" description="Basic and acidic residues" evidence="15">
    <location>
        <begin position="26"/>
        <end position="35"/>
    </location>
</feature>
<sequence>MAAAETTLPSIGTLTTLGSFPDTQEDFLKWWRPEEVQDLGPGPPDPNTPPLHVRPGLENAHGEEEDEERDTATAWDLDLFLTNLPCSEPGGAPQTCALAPVEGPGVLFSPPPETLGAYASGPGLVPGLLGPEEQAGWARPTSRAPASDTFVSPALVPGPEPKVLPLQPVYPGSGAGSSGSYFPRTGLSVPAAPGTPYGLLSGYPALYPASQYQGHFQLFRGLPAPAPGPAAPPSFLSCLGPGTAGAGLGGTAGDPGGTTEAAPTRRSRRSWARKRQAAHTCTHPGCGKSYTKSSHLKAHLRTHTGEKPYACTWDGCGWRFARSDELTRHYRKHTGQRPFRCQLCPRAFSRSDHLALHMKRHL</sequence>
<evidence type="ECO:0000256" key="8">
    <source>
        <dbReference type="ARBA" id="ARBA00022843"/>
    </source>
</evidence>
<dbReference type="CTD" id="10661"/>
<dbReference type="PROSITE" id="PS00028">
    <property type="entry name" value="ZINC_FINGER_C2H2_1"/>
    <property type="match status" value="3"/>
</dbReference>
<gene>
    <name evidence="18" type="primary">KLF1</name>
</gene>
<dbReference type="InterPro" id="IPR013087">
    <property type="entry name" value="Znf_C2H2_type"/>
</dbReference>
<dbReference type="GO" id="GO:0000978">
    <property type="term" value="F:RNA polymerase II cis-regulatory region sequence-specific DNA binding"/>
    <property type="evidence" value="ECO:0007669"/>
    <property type="project" value="TreeGrafter"/>
</dbReference>
<evidence type="ECO:0000256" key="13">
    <source>
        <dbReference type="ARBA" id="ARBA00023242"/>
    </source>
</evidence>
<dbReference type="Pfam" id="PF16832">
    <property type="entry name" value="EKLF_TAD1"/>
    <property type="match status" value="1"/>
</dbReference>
<dbReference type="PROSITE" id="PS50157">
    <property type="entry name" value="ZINC_FINGER_C2H2_2"/>
    <property type="match status" value="3"/>
</dbReference>
<keyword evidence="10" id="KW-0238">DNA-binding</keyword>
<evidence type="ECO:0000313" key="18">
    <source>
        <dbReference type="RefSeq" id="XP_011380836.1"/>
    </source>
</evidence>
<keyword evidence="13" id="KW-0539">Nucleus</keyword>
<evidence type="ECO:0000256" key="7">
    <source>
        <dbReference type="ARBA" id="ARBA00022833"/>
    </source>
</evidence>